<organism evidence="2 3">
    <name type="scientific">Flavisolibacter tropicus</name>
    <dbReference type="NCBI Taxonomy" id="1492898"/>
    <lineage>
        <taxon>Bacteria</taxon>
        <taxon>Pseudomonadati</taxon>
        <taxon>Bacteroidota</taxon>
        <taxon>Chitinophagia</taxon>
        <taxon>Chitinophagales</taxon>
        <taxon>Chitinophagaceae</taxon>
        <taxon>Flavisolibacter</taxon>
    </lineage>
</organism>
<keyword evidence="3" id="KW-1185">Reference proteome</keyword>
<evidence type="ECO:0000256" key="1">
    <source>
        <dbReference type="SAM" id="MobiDB-lite"/>
    </source>
</evidence>
<accession>A0A172TWB9</accession>
<name>A0A172TWB9_9BACT</name>
<evidence type="ECO:0000313" key="2">
    <source>
        <dbReference type="EMBL" id="ANE51258.1"/>
    </source>
</evidence>
<sequence>MSKQPIIERENQSGKVTCEGRRIEWHKIDGSIISIDLESVVVIGEYTTDNGPFTDDWFLVFVFKNGEWEEVSVYADGFQGVEQHLSDLFSLDFPKPFLANSTNWKSYVWFPQNLEGKELFVLTPPQRLQTAKNHSSKYESGTGAGGLWQGLGS</sequence>
<feature type="region of interest" description="Disordered" evidence="1">
    <location>
        <begin position="132"/>
        <end position="153"/>
    </location>
</feature>
<dbReference type="STRING" id="1492898.SY85_12805"/>
<dbReference type="OrthoDB" id="1467902at2"/>
<protein>
    <submittedName>
        <fullName evidence="2">Uncharacterized protein</fullName>
    </submittedName>
</protein>
<dbReference type="Proteomes" id="UP000077177">
    <property type="component" value="Chromosome"/>
</dbReference>
<dbReference type="KEGG" id="fla:SY85_12805"/>
<reference evidence="3" key="1">
    <citation type="submission" date="2015-01" db="EMBL/GenBank/DDBJ databases">
        <title>Flavisolibacter sp./LCS9/ whole genome sequencing.</title>
        <authorList>
            <person name="Kim M.K."/>
            <person name="Srinivasan S."/>
            <person name="Lee J.-J."/>
        </authorList>
    </citation>
    <scope>NUCLEOTIDE SEQUENCE [LARGE SCALE GENOMIC DNA]</scope>
    <source>
        <strain evidence="3">LCS9</strain>
    </source>
</reference>
<reference evidence="2 3" key="2">
    <citation type="journal article" date="2016" name="Int. J. Syst. Evol. Microbiol.">
        <title>Flavisolibacter tropicus sp. nov., isolated from tropical soil.</title>
        <authorList>
            <person name="Lee J.J."/>
            <person name="Kang M.S."/>
            <person name="Kim G.S."/>
            <person name="Lee C.S."/>
            <person name="Lim S."/>
            <person name="Lee J."/>
            <person name="Roh S.H."/>
            <person name="Kang H."/>
            <person name="Ha J.M."/>
            <person name="Bae S."/>
            <person name="Jung H.Y."/>
            <person name="Kim M.K."/>
        </authorList>
    </citation>
    <scope>NUCLEOTIDE SEQUENCE [LARGE SCALE GENOMIC DNA]</scope>
    <source>
        <strain evidence="2 3">LCS9</strain>
    </source>
</reference>
<dbReference type="AlphaFoldDB" id="A0A172TWB9"/>
<dbReference type="EMBL" id="CP011390">
    <property type="protein sequence ID" value="ANE51258.1"/>
    <property type="molecule type" value="Genomic_DNA"/>
</dbReference>
<dbReference type="RefSeq" id="WP_066405088.1">
    <property type="nucleotide sequence ID" value="NZ_CP011390.1"/>
</dbReference>
<evidence type="ECO:0000313" key="3">
    <source>
        <dbReference type="Proteomes" id="UP000077177"/>
    </source>
</evidence>
<proteinExistence type="predicted"/>
<gene>
    <name evidence="2" type="ORF">SY85_12805</name>
</gene>
<feature type="compositionally biased region" description="Gly residues" evidence="1">
    <location>
        <begin position="142"/>
        <end position="153"/>
    </location>
</feature>